<dbReference type="EMBL" id="KN818339">
    <property type="protein sequence ID" value="KIL58373.1"/>
    <property type="molecule type" value="Genomic_DNA"/>
</dbReference>
<dbReference type="AlphaFoldDB" id="A0A0C2WQ47"/>
<dbReference type="Proteomes" id="UP000054549">
    <property type="component" value="Unassembled WGS sequence"/>
</dbReference>
<name>A0A0C2WQ47_AMAMK</name>
<dbReference type="InParanoid" id="A0A0C2WQ47"/>
<protein>
    <submittedName>
        <fullName evidence="1">Uncharacterized protein</fullName>
    </submittedName>
</protein>
<accession>A0A0C2WQ47</accession>
<gene>
    <name evidence="1" type="ORF">M378DRAFT_170627</name>
</gene>
<dbReference type="OrthoDB" id="241648at2759"/>
<reference evidence="1 2" key="1">
    <citation type="submission" date="2014-04" db="EMBL/GenBank/DDBJ databases">
        <title>Evolutionary Origins and Diversification of the Mycorrhizal Mutualists.</title>
        <authorList>
            <consortium name="DOE Joint Genome Institute"/>
            <consortium name="Mycorrhizal Genomics Consortium"/>
            <person name="Kohler A."/>
            <person name="Kuo A."/>
            <person name="Nagy L.G."/>
            <person name="Floudas D."/>
            <person name="Copeland A."/>
            <person name="Barry K.W."/>
            <person name="Cichocki N."/>
            <person name="Veneault-Fourrey C."/>
            <person name="LaButti K."/>
            <person name="Lindquist E.A."/>
            <person name="Lipzen A."/>
            <person name="Lundell T."/>
            <person name="Morin E."/>
            <person name="Murat C."/>
            <person name="Riley R."/>
            <person name="Ohm R."/>
            <person name="Sun H."/>
            <person name="Tunlid A."/>
            <person name="Henrissat B."/>
            <person name="Grigoriev I.V."/>
            <person name="Hibbett D.S."/>
            <person name="Martin F."/>
        </authorList>
    </citation>
    <scope>NUCLEOTIDE SEQUENCE [LARGE SCALE GENOMIC DNA]</scope>
    <source>
        <strain evidence="1 2">Koide BX008</strain>
    </source>
</reference>
<keyword evidence="2" id="KW-1185">Reference proteome</keyword>
<proteinExistence type="predicted"/>
<dbReference type="HOGENOM" id="CLU_2670549_0_0_1"/>
<organism evidence="1 2">
    <name type="scientific">Amanita muscaria (strain Koide BX008)</name>
    <dbReference type="NCBI Taxonomy" id="946122"/>
    <lineage>
        <taxon>Eukaryota</taxon>
        <taxon>Fungi</taxon>
        <taxon>Dikarya</taxon>
        <taxon>Basidiomycota</taxon>
        <taxon>Agaricomycotina</taxon>
        <taxon>Agaricomycetes</taxon>
        <taxon>Agaricomycetidae</taxon>
        <taxon>Agaricales</taxon>
        <taxon>Pluteineae</taxon>
        <taxon>Amanitaceae</taxon>
        <taxon>Amanita</taxon>
    </lineage>
</organism>
<sequence>MTTGTLRPTLTRTTPNNNCHLRQMEMGVEMEQANHDTTKVAQGVLEWKRLMCAQNIGTDVYHHLNKLSSRREPLP</sequence>
<evidence type="ECO:0000313" key="1">
    <source>
        <dbReference type="EMBL" id="KIL58373.1"/>
    </source>
</evidence>
<evidence type="ECO:0000313" key="2">
    <source>
        <dbReference type="Proteomes" id="UP000054549"/>
    </source>
</evidence>